<feature type="transmembrane region" description="Helical" evidence="7">
    <location>
        <begin position="6"/>
        <end position="25"/>
    </location>
</feature>
<dbReference type="GO" id="GO:0007219">
    <property type="term" value="P:Notch signaling pathway"/>
    <property type="evidence" value="ECO:0007669"/>
    <property type="project" value="UniProtKB-KW"/>
</dbReference>
<dbReference type="RefSeq" id="XP_031553805.1">
    <property type="nucleotide sequence ID" value="XM_031697945.1"/>
</dbReference>
<dbReference type="GeneID" id="116290836"/>
<keyword evidence="3 7" id="KW-0812">Transmembrane</keyword>
<protein>
    <submittedName>
        <fullName evidence="9">Gamma-secretase subunit Aph-1-like</fullName>
    </submittedName>
</protein>
<evidence type="ECO:0000313" key="9">
    <source>
        <dbReference type="RefSeq" id="XP_031553805.1"/>
    </source>
</evidence>
<gene>
    <name evidence="9" type="primary">LOC116290836</name>
</gene>
<comment type="similarity">
    <text evidence="2">Belongs to the APH-1 family.</text>
</comment>
<sequence length="246" mass="27264">MTLMVFFGCALIAFGPACAMFSITVAGDAQQVIVFITSAFFWLISLLISSIWWLVVSPLKEQIAFGMTFSVLFQELFRLAYYFLLRKADEGLVSMINNQSPLRKHRIAYVAGLGYGTMSGLFAMVNVLADITGPGSMGLRGDPQNFLIVSAFLTSCFVLLNTFWGVILFESFDKKKRWLNLGIVVFSHLFVSLMTLLNASGNYIATLISAYLVMIIMGVIAFNSAGGSCFNIYRLIMTKKSHVNNK</sequence>
<dbReference type="OrthoDB" id="6507463at2759"/>
<feature type="transmembrane region" description="Helical" evidence="7">
    <location>
        <begin position="145"/>
        <end position="166"/>
    </location>
</feature>
<evidence type="ECO:0000256" key="2">
    <source>
        <dbReference type="ARBA" id="ARBA00005577"/>
    </source>
</evidence>
<dbReference type="KEGG" id="aten:116290836"/>
<dbReference type="AlphaFoldDB" id="A0A6P8HMC7"/>
<evidence type="ECO:0000313" key="8">
    <source>
        <dbReference type="Proteomes" id="UP000515163"/>
    </source>
</evidence>
<keyword evidence="4" id="KW-0914">Notch signaling pathway</keyword>
<evidence type="ECO:0000256" key="7">
    <source>
        <dbReference type="SAM" id="Phobius"/>
    </source>
</evidence>
<feature type="transmembrane region" description="Helical" evidence="7">
    <location>
        <begin position="203"/>
        <end position="233"/>
    </location>
</feature>
<name>A0A6P8HMC7_ACTTE</name>
<dbReference type="InParanoid" id="A0A6P8HMC7"/>
<keyword evidence="6 7" id="KW-0472">Membrane</keyword>
<feature type="transmembrane region" description="Helical" evidence="7">
    <location>
        <begin position="106"/>
        <end position="125"/>
    </location>
</feature>
<evidence type="ECO:0000256" key="4">
    <source>
        <dbReference type="ARBA" id="ARBA00022976"/>
    </source>
</evidence>
<dbReference type="InterPro" id="IPR009294">
    <property type="entry name" value="Aph-1"/>
</dbReference>
<dbReference type="FunCoup" id="A0A6P8HMC7">
    <property type="interactions" value="1335"/>
</dbReference>
<evidence type="ECO:0000256" key="6">
    <source>
        <dbReference type="ARBA" id="ARBA00023136"/>
    </source>
</evidence>
<proteinExistence type="inferred from homology"/>
<accession>A0A6P8HMC7</accession>
<comment type="subcellular location">
    <subcellularLocation>
        <location evidence="1">Membrane</location>
        <topology evidence="1">Multi-pass membrane protein</topology>
    </subcellularLocation>
</comment>
<dbReference type="GO" id="GO:0016020">
    <property type="term" value="C:membrane"/>
    <property type="evidence" value="ECO:0007669"/>
    <property type="project" value="UniProtKB-SubCell"/>
</dbReference>
<dbReference type="GO" id="GO:0016485">
    <property type="term" value="P:protein processing"/>
    <property type="evidence" value="ECO:0007669"/>
    <property type="project" value="InterPro"/>
</dbReference>
<reference evidence="9" key="1">
    <citation type="submission" date="2025-08" db="UniProtKB">
        <authorList>
            <consortium name="RefSeq"/>
        </authorList>
    </citation>
    <scope>IDENTIFICATION</scope>
    <source>
        <tissue evidence="9">Tentacle</tissue>
    </source>
</reference>
<keyword evidence="5 7" id="KW-1133">Transmembrane helix</keyword>
<feature type="transmembrane region" description="Helical" evidence="7">
    <location>
        <begin position="62"/>
        <end position="85"/>
    </location>
</feature>
<evidence type="ECO:0000256" key="3">
    <source>
        <dbReference type="ARBA" id="ARBA00022692"/>
    </source>
</evidence>
<dbReference type="PANTHER" id="PTHR12889">
    <property type="entry name" value="GAMMA-SECRETASE SUBUNIT APH-1"/>
    <property type="match status" value="1"/>
</dbReference>
<dbReference type="Pfam" id="PF06105">
    <property type="entry name" value="Aph-1"/>
    <property type="match status" value="1"/>
</dbReference>
<feature type="transmembrane region" description="Helical" evidence="7">
    <location>
        <begin position="178"/>
        <end position="197"/>
    </location>
</feature>
<evidence type="ECO:0000256" key="5">
    <source>
        <dbReference type="ARBA" id="ARBA00022989"/>
    </source>
</evidence>
<dbReference type="Proteomes" id="UP000515163">
    <property type="component" value="Unplaced"/>
</dbReference>
<evidence type="ECO:0000256" key="1">
    <source>
        <dbReference type="ARBA" id="ARBA00004141"/>
    </source>
</evidence>
<feature type="transmembrane region" description="Helical" evidence="7">
    <location>
        <begin position="32"/>
        <end position="56"/>
    </location>
</feature>
<keyword evidence="8" id="KW-1185">Reference proteome</keyword>
<organism evidence="8 9">
    <name type="scientific">Actinia tenebrosa</name>
    <name type="common">Australian red waratah sea anemone</name>
    <dbReference type="NCBI Taxonomy" id="6105"/>
    <lineage>
        <taxon>Eukaryota</taxon>
        <taxon>Metazoa</taxon>
        <taxon>Cnidaria</taxon>
        <taxon>Anthozoa</taxon>
        <taxon>Hexacorallia</taxon>
        <taxon>Actiniaria</taxon>
        <taxon>Actiniidae</taxon>
        <taxon>Actinia</taxon>
    </lineage>
</organism>